<organism evidence="1 2">
    <name type="scientific">Klebsiella aerogenes</name>
    <name type="common">Enterobacter aerogenes</name>
    <dbReference type="NCBI Taxonomy" id="548"/>
    <lineage>
        <taxon>Bacteria</taxon>
        <taxon>Pseudomonadati</taxon>
        <taxon>Pseudomonadota</taxon>
        <taxon>Gammaproteobacteria</taxon>
        <taxon>Enterobacterales</taxon>
        <taxon>Enterobacteriaceae</taxon>
        <taxon>Klebsiella/Raoultella group</taxon>
        <taxon>Klebsiella</taxon>
    </lineage>
</organism>
<proteinExistence type="predicted"/>
<evidence type="ECO:0000313" key="2">
    <source>
        <dbReference type="Proteomes" id="UP001279012"/>
    </source>
</evidence>
<name>A0AAW9E2M4_KLEAE</name>
<dbReference type="Proteomes" id="UP001279012">
    <property type="component" value="Unassembled WGS sequence"/>
</dbReference>
<evidence type="ECO:0000313" key="1">
    <source>
        <dbReference type="EMBL" id="MDX7014780.1"/>
    </source>
</evidence>
<gene>
    <name evidence="1" type="ORF">SJ059_09930</name>
</gene>
<reference evidence="1" key="1">
    <citation type="submission" date="2023-11" db="EMBL/GenBank/DDBJ databases">
        <title>Detection of rare carbapenemases in Enterobacterales - comparison of two colorimetric and two CIM-based carbapenemase assays.</title>
        <authorList>
            <person name="Schaffarczyk L."/>
            <person name="Noster J."/>
            <person name="Stelzer Y."/>
            <person name="Sattler J."/>
            <person name="Gatermann S."/>
            <person name="Hamprecht A."/>
        </authorList>
    </citation>
    <scope>NUCLEOTIDE SEQUENCE</scope>
    <source>
        <strain evidence="1">CIM-Cont-037</strain>
    </source>
</reference>
<comment type="caution">
    <text evidence="1">The sequence shown here is derived from an EMBL/GenBank/DDBJ whole genome shotgun (WGS) entry which is preliminary data.</text>
</comment>
<sequence length="287" mass="32496">MNKIERNIWKLNNLPPLEYCSIARAQKLLQCELEDLLHWHDIGAISLCLKLKKNRGTLNSALTRNQGVGDSSYGYGGFDDITKANKPWSQHSKINNIITLNENVSVIDADHDSAIAKIKLNVSVSGLWHTHSRNLMDVLENPDNIQQEDTLSIISPAKNVIYCNFIPDNDDKPTIELNKLYITSKEIEKIYEHTISSRPLEYSEAAMNSYNEKTINEPSTPPQNKLLLEFINYIIQSNPAFNRDLLNATESSKQLAFKSIMEKLKKEGIVTNENHSMASLSELILNS</sequence>
<accession>A0AAW9E2M4</accession>
<protein>
    <submittedName>
        <fullName evidence="1">Uncharacterized protein</fullName>
    </submittedName>
</protein>
<dbReference type="EMBL" id="JAWZZT010000006">
    <property type="protein sequence ID" value="MDX7014780.1"/>
    <property type="molecule type" value="Genomic_DNA"/>
</dbReference>
<dbReference type="AlphaFoldDB" id="A0AAW9E2M4"/>
<dbReference type="RefSeq" id="WP_032706115.1">
    <property type="nucleotide sequence ID" value="NZ_AP022108.1"/>
</dbReference>